<dbReference type="InterPro" id="IPR036709">
    <property type="entry name" value="Autotransporte_beta_dom_sf"/>
</dbReference>
<name>A0A0B5BDX8_9BACT</name>
<keyword evidence="4" id="KW-1185">Reference proteome</keyword>
<dbReference type="InterPro" id="IPR005546">
    <property type="entry name" value="Autotransporte_beta"/>
</dbReference>
<dbReference type="Pfam" id="PF03797">
    <property type="entry name" value="Autotransporter"/>
    <property type="match status" value="1"/>
</dbReference>
<dbReference type="AlphaFoldDB" id="A0A0B5BDX8"/>
<gene>
    <name evidence="3" type="ORF">GPICK_12260</name>
</gene>
<evidence type="ECO:0000313" key="4">
    <source>
        <dbReference type="Proteomes" id="UP000057609"/>
    </source>
</evidence>
<feature type="signal peptide" evidence="1">
    <location>
        <begin position="1"/>
        <end position="21"/>
    </location>
</feature>
<sequence length="281" mass="31088">MKRIIGTIAVFAALTASSATAAGFEEFSLYPTIQYFTWKEYDSGGARLLKEDGPLFGVGGTATLDLHDNFLFLRGKAELFGGQVDYDGQTTDTDPRFDRLPVKSDVNYFGGKIETDFSWRLPGPDGSLEPFAGLGYRHWLRNIEASSTQTRDAIPVAVQTSSATEEWLSLYARLGVRGTYRLSDSVRISLEGGARYPFLNRNYAEAFGQNVTLEPRGSWSAFGELSTQFGRFRPAVYYEGFRFGKSPTVAAYDPVNAQLVGILQPESSADIIGFSFSFLFR</sequence>
<feature type="domain" description="Autotransporter" evidence="2">
    <location>
        <begin position="61"/>
        <end position="211"/>
    </location>
</feature>
<feature type="chain" id="PRO_5002113635" description="Autotransporter domain-containing protein" evidence="1">
    <location>
        <begin position="22"/>
        <end position="281"/>
    </location>
</feature>
<keyword evidence="1" id="KW-0732">Signal</keyword>
<evidence type="ECO:0000259" key="2">
    <source>
        <dbReference type="Pfam" id="PF03797"/>
    </source>
</evidence>
<dbReference type="KEGG" id="gpi:GPICK_12260"/>
<dbReference type="Gene3D" id="2.40.128.130">
    <property type="entry name" value="Autotransporter beta-domain"/>
    <property type="match status" value="1"/>
</dbReference>
<evidence type="ECO:0000256" key="1">
    <source>
        <dbReference type="SAM" id="SignalP"/>
    </source>
</evidence>
<accession>A0A0B5BDX8</accession>
<organism evidence="3 4">
    <name type="scientific">Geobacter pickeringii</name>
    <dbReference type="NCBI Taxonomy" id="345632"/>
    <lineage>
        <taxon>Bacteria</taxon>
        <taxon>Pseudomonadati</taxon>
        <taxon>Thermodesulfobacteriota</taxon>
        <taxon>Desulfuromonadia</taxon>
        <taxon>Geobacterales</taxon>
        <taxon>Geobacteraceae</taxon>
        <taxon>Geobacter</taxon>
    </lineage>
</organism>
<dbReference type="SUPFAM" id="SSF103515">
    <property type="entry name" value="Autotransporter"/>
    <property type="match status" value="1"/>
</dbReference>
<protein>
    <recommendedName>
        <fullName evidence="2">Autotransporter domain-containing protein</fullName>
    </recommendedName>
</protein>
<dbReference type="HOGENOM" id="CLU_989589_0_0_7"/>
<evidence type="ECO:0000313" key="3">
    <source>
        <dbReference type="EMBL" id="AJE04918.1"/>
    </source>
</evidence>
<reference evidence="3 4" key="1">
    <citation type="journal article" date="2015" name="Genome Announc.">
        <title>Complete Genome of Geobacter pickeringii G13T, a Metal-Reducing Isolate from Sedimentary Kaolin Deposits.</title>
        <authorList>
            <person name="Badalamenti J.P."/>
            <person name="Bond D.R."/>
        </authorList>
    </citation>
    <scope>NUCLEOTIDE SEQUENCE [LARGE SCALE GENOMIC DNA]</scope>
    <source>
        <strain evidence="3 4">G13</strain>
    </source>
</reference>
<dbReference type="EMBL" id="CP009788">
    <property type="protein sequence ID" value="AJE04918.1"/>
    <property type="molecule type" value="Genomic_DNA"/>
</dbReference>
<dbReference type="Proteomes" id="UP000057609">
    <property type="component" value="Chromosome"/>
</dbReference>
<proteinExistence type="predicted"/>